<dbReference type="RefSeq" id="WP_009058146.1">
    <property type="nucleotide sequence ID" value="NZ_JAHXRZ010000003.1"/>
</dbReference>
<dbReference type="Proteomes" id="UP001161497">
    <property type="component" value="Chromosome"/>
</dbReference>
<accession>A0ABM9IAB6</accession>
<protein>
    <submittedName>
        <fullName evidence="1">Uncharacterized protein</fullName>
    </submittedName>
</protein>
<organism evidence="1 2">
    <name type="scientific">Candidatus Methylacidiphilum fumarolicum</name>
    <dbReference type="NCBI Taxonomy" id="591154"/>
    <lineage>
        <taxon>Bacteria</taxon>
        <taxon>Pseudomonadati</taxon>
        <taxon>Verrucomicrobiota</taxon>
        <taxon>Methylacidiphilae</taxon>
        <taxon>Methylacidiphilales</taxon>
        <taxon>Methylacidiphilaceae</taxon>
        <taxon>Methylacidiphilum (ex Ratnadevi et al. 2023)</taxon>
    </lineage>
</organism>
<sequence length="66" mass="7343">MAQPSLGNDQDISIVGDYGGLVYLAEIHFCMPFHGPLRVRIDCRFDQDDMPFVVGAIPEDQASRFA</sequence>
<name>A0ABM9IAB6_9BACT</name>
<keyword evidence="2" id="KW-1185">Reference proteome</keyword>
<proteinExistence type="predicted"/>
<dbReference type="EMBL" id="OX458932">
    <property type="protein sequence ID" value="CAI9084596.1"/>
    <property type="molecule type" value="Genomic_DNA"/>
</dbReference>
<evidence type="ECO:0000313" key="2">
    <source>
        <dbReference type="Proteomes" id="UP001161497"/>
    </source>
</evidence>
<evidence type="ECO:0000313" key="1">
    <source>
        <dbReference type="EMBL" id="CAI9084596.1"/>
    </source>
</evidence>
<reference evidence="1" key="1">
    <citation type="submission" date="2023-03" db="EMBL/GenBank/DDBJ databases">
        <authorList>
            <person name="Cremers G."/>
            <person name="Picone N."/>
        </authorList>
    </citation>
    <scope>NUCLEOTIDE SEQUENCE</scope>
    <source>
        <strain evidence="1">Sample_alias</strain>
    </source>
</reference>
<gene>
    <name evidence="1" type="ORF">MFUM_0192</name>
</gene>